<organism evidence="8 9">
    <name type="scientific">Thalictrum thalictroides</name>
    <name type="common">Rue-anemone</name>
    <name type="synonym">Anemone thalictroides</name>
    <dbReference type="NCBI Taxonomy" id="46969"/>
    <lineage>
        <taxon>Eukaryota</taxon>
        <taxon>Viridiplantae</taxon>
        <taxon>Streptophyta</taxon>
        <taxon>Embryophyta</taxon>
        <taxon>Tracheophyta</taxon>
        <taxon>Spermatophyta</taxon>
        <taxon>Magnoliopsida</taxon>
        <taxon>Ranunculales</taxon>
        <taxon>Ranunculaceae</taxon>
        <taxon>Thalictroideae</taxon>
        <taxon>Thalictrum</taxon>
    </lineage>
</organism>
<evidence type="ECO:0000313" key="8">
    <source>
        <dbReference type="EMBL" id="KAF5191647.1"/>
    </source>
</evidence>
<accession>A0A7J6W3X0</accession>
<dbReference type="PANTHER" id="PTHR47990">
    <property type="entry name" value="2-OXOGLUTARATE (2OG) AND FE(II)-DEPENDENT OXYGENASE SUPERFAMILY PROTEIN-RELATED"/>
    <property type="match status" value="1"/>
</dbReference>
<protein>
    <recommendedName>
        <fullName evidence="4">2-oxoglutarate-dependent dioxygenase DAO</fullName>
    </recommendedName>
    <alternativeName>
        <fullName evidence="5">Protein DIOXYGENASE FOR AUXIN OXIDATION</fullName>
    </alternativeName>
</protein>
<dbReference type="InterPro" id="IPR026992">
    <property type="entry name" value="DIOX_N"/>
</dbReference>
<name>A0A7J6W3X0_THATH</name>
<dbReference type="InterPro" id="IPR027443">
    <property type="entry name" value="IPNS-like_sf"/>
</dbReference>
<dbReference type="OrthoDB" id="288590at2759"/>
<proteinExistence type="inferred from homology"/>
<keyword evidence="9" id="KW-1185">Reference proteome</keyword>
<feature type="domain" description="Fe2OG dioxygenase" evidence="7">
    <location>
        <begin position="166"/>
        <end position="267"/>
    </location>
</feature>
<evidence type="ECO:0000259" key="7">
    <source>
        <dbReference type="PROSITE" id="PS51471"/>
    </source>
</evidence>
<evidence type="ECO:0000256" key="4">
    <source>
        <dbReference type="ARBA" id="ARBA00074102"/>
    </source>
</evidence>
<dbReference type="PROSITE" id="PS51471">
    <property type="entry name" value="FE2OG_OXY"/>
    <property type="match status" value="1"/>
</dbReference>
<dbReference type="AlphaFoldDB" id="A0A7J6W3X0"/>
<dbReference type="Proteomes" id="UP000554482">
    <property type="component" value="Unassembled WGS sequence"/>
</dbReference>
<keyword evidence="2 6" id="KW-0408">Iron</keyword>
<dbReference type="InterPro" id="IPR005123">
    <property type="entry name" value="Oxoglu/Fe-dep_dioxygenase_dom"/>
</dbReference>
<sequence>MEMDSKIDNQIPCIDFTKDPKNLEEDSDGWKELCNQVREACELYGSFQVIYNKIPSSLCQNLFNECKGLFYLPDETKQKNLNPKPYFGYLGKSDILPFYEGFGVEDAPIRDAVQSFTEKMWPEGNPNFCETLHSVSTKLHDLELIVLKMLCDIYGVEKHHKTLAESFEYLFRVMKYKLPPQSDEAVVLGTHTDKGSLTILCQDVVQGLEVLSKDCKWLKATPLKGAFIVFIGESLKAWSNGRLYAAKHRVILSGDKERYSYALFASPKEGEVVEVPKELVDKEHPLLYKPFNFMDFLYEFVNTDLRSNQSPLEAYAGV</sequence>
<comment type="caution">
    <text evidence="8">The sequence shown here is derived from an EMBL/GenBank/DDBJ whole genome shotgun (WGS) entry which is preliminary data.</text>
</comment>
<evidence type="ECO:0000256" key="6">
    <source>
        <dbReference type="RuleBase" id="RU003682"/>
    </source>
</evidence>
<dbReference type="Pfam" id="PF03171">
    <property type="entry name" value="2OG-FeII_Oxy"/>
    <property type="match status" value="1"/>
</dbReference>
<comment type="function">
    <text evidence="3">2-oxoglutarate-dependent dioxygenase essential for auxin catabolism and maintenance of auxin homeostasis in reproductive organs. Catalyzes the irreversible oxidation of indole-3-acetic acid (IAA) to the biologically inactive 2-oxoindole-3-acetic acid (OxIAA).</text>
</comment>
<reference evidence="8 9" key="1">
    <citation type="submission" date="2020-06" db="EMBL/GenBank/DDBJ databases">
        <title>Transcriptomic and genomic resources for Thalictrum thalictroides and T. hernandezii: Facilitating candidate gene discovery in an emerging model plant lineage.</title>
        <authorList>
            <person name="Arias T."/>
            <person name="Riano-Pachon D.M."/>
            <person name="Di Stilio V.S."/>
        </authorList>
    </citation>
    <scope>NUCLEOTIDE SEQUENCE [LARGE SCALE GENOMIC DNA]</scope>
    <source>
        <strain evidence="9">cv. WT478/WT964</strain>
        <tissue evidence="8">Leaves</tissue>
    </source>
</reference>
<dbReference type="SUPFAM" id="SSF51197">
    <property type="entry name" value="Clavaminate synthase-like"/>
    <property type="match status" value="1"/>
</dbReference>
<evidence type="ECO:0000313" key="9">
    <source>
        <dbReference type="Proteomes" id="UP000554482"/>
    </source>
</evidence>
<dbReference type="GO" id="GO:0046872">
    <property type="term" value="F:metal ion binding"/>
    <property type="evidence" value="ECO:0007669"/>
    <property type="project" value="UniProtKB-KW"/>
</dbReference>
<gene>
    <name evidence="8" type="ORF">FRX31_018764</name>
</gene>
<evidence type="ECO:0000256" key="5">
    <source>
        <dbReference type="ARBA" id="ARBA00076740"/>
    </source>
</evidence>
<keyword evidence="1 6" id="KW-0479">Metal-binding</keyword>
<dbReference type="InterPro" id="IPR044861">
    <property type="entry name" value="IPNS-like_FE2OG_OXY"/>
</dbReference>
<keyword evidence="6" id="KW-0560">Oxidoreductase</keyword>
<dbReference type="FunFam" id="2.60.120.330:FF:000017">
    <property type="entry name" value="2-oxoglutarate-dependent dioxygenase DAO"/>
    <property type="match status" value="1"/>
</dbReference>
<keyword evidence="8" id="KW-0223">Dioxygenase</keyword>
<dbReference type="EMBL" id="JABWDY010022572">
    <property type="protein sequence ID" value="KAF5191647.1"/>
    <property type="molecule type" value="Genomic_DNA"/>
</dbReference>
<dbReference type="Gene3D" id="2.60.120.330">
    <property type="entry name" value="B-lactam Antibiotic, Isopenicillin N Synthase, Chain"/>
    <property type="match status" value="1"/>
</dbReference>
<evidence type="ECO:0000256" key="1">
    <source>
        <dbReference type="ARBA" id="ARBA00022723"/>
    </source>
</evidence>
<evidence type="ECO:0000256" key="3">
    <source>
        <dbReference type="ARBA" id="ARBA00054658"/>
    </source>
</evidence>
<evidence type="ECO:0000256" key="2">
    <source>
        <dbReference type="ARBA" id="ARBA00023004"/>
    </source>
</evidence>
<dbReference type="InterPro" id="IPR050231">
    <property type="entry name" value="Iron_ascorbate_oxido_reductase"/>
</dbReference>
<dbReference type="Pfam" id="PF14226">
    <property type="entry name" value="DIOX_N"/>
    <property type="match status" value="1"/>
</dbReference>
<dbReference type="GO" id="GO:0051213">
    <property type="term" value="F:dioxygenase activity"/>
    <property type="evidence" value="ECO:0007669"/>
    <property type="project" value="UniProtKB-KW"/>
</dbReference>
<comment type="similarity">
    <text evidence="6">Belongs to the iron/ascorbate-dependent oxidoreductase family.</text>
</comment>